<accession>A0AAU7DYG5</accession>
<dbReference type="EMBL" id="CP146203">
    <property type="protein sequence ID" value="XBH22263.1"/>
    <property type="molecule type" value="Genomic_DNA"/>
</dbReference>
<organism evidence="1">
    <name type="scientific">Jonesiaceae bacterium BS-20</name>
    <dbReference type="NCBI Taxonomy" id="3120821"/>
    <lineage>
        <taxon>Bacteria</taxon>
        <taxon>Bacillati</taxon>
        <taxon>Actinomycetota</taxon>
        <taxon>Actinomycetes</taxon>
        <taxon>Micrococcales</taxon>
        <taxon>Jonesiaceae</taxon>
    </lineage>
</organism>
<reference evidence="1" key="1">
    <citation type="submission" date="2024-02" db="EMBL/GenBank/DDBJ databases">
        <title>Tomenella chthoni gen. nov. sp. nov., a member of the family Jonesiaceae isolated from bat guano.</title>
        <authorList>
            <person name="Miller S.L."/>
            <person name="King J."/>
            <person name="Sankaranarayanan K."/>
            <person name="Lawson P.A."/>
        </authorList>
    </citation>
    <scope>NUCLEOTIDE SEQUENCE</scope>
    <source>
        <strain evidence="1">BS-20</strain>
    </source>
</reference>
<proteinExistence type="predicted"/>
<dbReference type="AlphaFoldDB" id="A0AAU7DYG5"/>
<evidence type="ECO:0000313" key="1">
    <source>
        <dbReference type="EMBL" id="XBH22263.1"/>
    </source>
</evidence>
<gene>
    <name evidence="1" type="ORF">V5R04_03275</name>
</gene>
<name>A0AAU7DYG5_9MICO</name>
<sequence>MSFFSFHLANVPLVTAAGALLVAPKSPGLLHIEVMANMELGAAVLSLKRMQLRCIAVFAEWESEAALETFLAAHPVGRRLNLGWHVRLAFLRRWGQVQEFAHLPEIAGRSIPSEPIVALTIARMRLPQLLRFIHWGRPVERQV</sequence>
<protein>
    <submittedName>
        <fullName evidence="1">Uncharacterized protein</fullName>
    </submittedName>
</protein>